<dbReference type="Proteomes" id="UP000249467">
    <property type="component" value="Unassembled WGS sequence"/>
</dbReference>
<protein>
    <submittedName>
        <fullName evidence="2">Uncharacterized protein</fullName>
    </submittedName>
</protein>
<evidence type="ECO:0000313" key="3">
    <source>
        <dbReference type="Proteomes" id="UP000249467"/>
    </source>
</evidence>
<reference evidence="2 3" key="2">
    <citation type="submission" date="2018-06" db="EMBL/GenBank/DDBJ databases">
        <title>Metagenomic assembly of (sub)arctic Cyanobacteria and their associated microbiome from non-axenic cultures.</title>
        <authorList>
            <person name="Baurain D."/>
        </authorList>
    </citation>
    <scope>NUCLEOTIDE SEQUENCE [LARGE SCALE GENOMIC DNA]</scope>
    <source>
        <strain evidence="2">ULC066bin1</strain>
    </source>
</reference>
<sequence length="60" mass="6645">MSKQTEAPTKEISPLNVTAKKLYSEEVQAELAELQSDIDVLLQQLQSLSRQRLTTVGSAQ</sequence>
<evidence type="ECO:0000313" key="2">
    <source>
        <dbReference type="EMBL" id="PZO38185.1"/>
    </source>
</evidence>
<accession>A0A2W4XU61</accession>
<name>A0A2W4XU61_9CYAN</name>
<reference evidence="2 3" key="1">
    <citation type="submission" date="2018-04" db="EMBL/GenBank/DDBJ databases">
        <authorList>
            <person name="Go L.Y."/>
            <person name="Mitchell J.A."/>
        </authorList>
    </citation>
    <scope>NUCLEOTIDE SEQUENCE [LARGE SCALE GENOMIC DNA]</scope>
    <source>
        <strain evidence="2">ULC066bin1</strain>
    </source>
</reference>
<feature type="coiled-coil region" evidence="1">
    <location>
        <begin position="24"/>
        <end position="51"/>
    </location>
</feature>
<dbReference type="AlphaFoldDB" id="A0A2W4XU61"/>
<evidence type="ECO:0000256" key="1">
    <source>
        <dbReference type="SAM" id="Coils"/>
    </source>
</evidence>
<comment type="caution">
    <text evidence="2">The sequence shown here is derived from an EMBL/GenBank/DDBJ whole genome shotgun (WGS) entry which is preliminary data.</text>
</comment>
<proteinExistence type="predicted"/>
<dbReference type="EMBL" id="QBML01000025">
    <property type="protein sequence ID" value="PZO38185.1"/>
    <property type="molecule type" value="Genomic_DNA"/>
</dbReference>
<organism evidence="2 3">
    <name type="scientific">Pseudanabaena frigida</name>
    <dbReference type="NCBI Taxonomy" id="945775"/>
    <lineage>
        <taxon>Bacteria</taxon>
        <taxon>Bacillati</taxon>
        <taxon>Cyanobacteriota</taxon>
        <taxon>Cyanophyceae</taxon>
        <taxon>Pseudanabaenales</taxon>
        <taxon>Pseudanabaenaceae</taxon>
        <taxon>Pseudanabaena</taxon>
    </lineage>
</organism>
<gene>
    <name evidence="2" type="ORF">DCF19_17100</name>
</gene>
<keyword evidence="1" id="KW-0175">Coiled coil</keyword>